<sequence>MDAQRVSQLEAKIHSFSVRQETMMKEMREMFLNINSRFDQLVGDQGHRHEQGATQRNGEDSKLIIAKSTEEIIQFWK</sequence>
<dbReference type="Proteomes" id="UP001642360">
    <property type="component" value="Unassembled WGS sequence"/>
</dbReference>
<name>A0ABC8UIL2_9AQUA</name>
<organism evidence="1 2">
    <name type="scientific">Ilex paraguariensis</name>
    <name type="common">yerba mate</name>
    <dbReference type="NCBI Taxonomy" id="185542"/>
    <lineage>
        <taxon>Eukaryota</taxon>
        <taxon>Viridiplantae</taxon>
        <taxon>Streptophyta</taxon>
        <taxon>Embryophyta</taxon>
        <taxon>Tracheophyta</taxon>
        <taxon>Spermatophyta</taxon>
        <taxon>Magnoliopsida</taxon>
        <taxon>eudicotyledons</taxon>
        <taxon>Gunneridae</taxon>
        <taxon>Pentapetalae</taxon>
        <taxon>asterids</taxon>
        <taxon>campanulids</taxon>
        <taxon>Aquifoliales</taxon>
        <taxon>Aquifoliaceae</taxon>
        <taxon>Ilex</taxon>
    </lineage>
</organism>
<evidence type="ECO:0000313" key="1">
    <source>
        <dbReference type="EMBL" id="CAK9180840.1"/>
    </source>
</evidence>
<dbReference type="AlphaFoldDB" id="A0ABC8UIL2"/>
<proteinExistence type="predicted"/>
<accession>A0ABC8UIL2</accession>
<dbReference type="EMBL" id="CAUOFW020007840">
    <property type="protein sequence ID" value="CAK9180840.1"/>
    <property type="molecule type" value="Genomic_DNA"/>
</dbReference>
<evidence type="ECO:0000313" key="2">
    <source>
        <dbReference type="Proteomes" id="UP001642360"/>
    </source>
</evidence>
<feature type="non-terminal residue" evidence="1">
    <location>
        <position position="77"/>
    </location>
</feature>
<protein>
    <submittedName>
        <fullName evidence="1">Uncharacterized protein</fullName>
    </submittedName>
</protein>
<keyword evidence="2" id="KW-1185">Reference proteome</keyword>
<gene>
    <name evidence="1" type="ORF">ILEXP_LOCUS50867</name>
</gene>
<reference evidence="1 2" key="1">
    <citation type="submission" date="2024-02" db="EMBL/GenBank/DDBJ databases">
        <authorList>
            <person name="Vignale AGUSTIN F."/>
            <person name="Sosa J E."/>
            <person name="Modenutti C."/>
        </authorList>
    </citation>
    <scope>NUCLEOTIDE SEQUENCE [LARGE SCALE GENOMIC DNA]</scope>
</reference>
<comment type="caution">
    <text evidence="1">The sequence shown here is derived from an EMBL/GenBank/DDBJ whole genome shotgun (WGS) entry which is preliminary data.</text>
</comment>